<feature type="compositionally biased region" description="Polar residues" evidence="2">
    <location>
        <begin position="284"/>
        <end position="297"/>
    </location>
</feature>
<dbReference type="CDD" id="cd18966">
    <property type="entry name" value="chromodomain"/>
    <property type="match status" value="1"/>
</dbReference>
<organism evidence="4 5">
    <name type="scientific">Penicillium brevicompactum</name>
    <dbReference type="NCBI Taxonomy" id="5074"/>
    <lineage>
        <taxon>Eukaryota</taxon>
        <taxon>Fungi</taxon>
        <taxon>Dikarya</taxon>
        <taxon>Ascomycota</taxon>
        <taxon>Pezizomycotina</taxon>
        <taxon>Eurotiomycetes</taxon>
        <taxon>Eurotiomycetidae</taxon>
        <taxon>Eurotiales</taxon>
        <taxon>Aspergillaceae</taxon>
        <taxon>Penicillium</taxon>
    </lineage>
</organism>
<feature type="domain" description="Chromo" evidence="3">
    <location>
        <begin position="28"/>
        <end position="91"/>
    </location>
</feature>
<dbReference type="SMART" id="SM00298">
    <property type="entry name" value="CHROMO"/>
    <property type="match status" value="1"/>
</dbReference>
<feature type="region of interest" description="Disordered" evidence="2">
    <location>
        <begin position="439"/>
        <end position="673"/>
    </location>
</feature>
<dbReference type="PROSITE" id="PS50013">
    <property type="entry name" value="CHROMO_2"/>
    <property type="match status" value="1"/>
</dbReference>
<feature type="compositionally biased region" description="Basic residues" evidence="2">
    <location>
        <begin position="546"/>
        <end position="558"/>
    </location>
</feature>
<dbReference type="Proteomes" id="UP001147695">
    <property type="component" value="Unassembled WGS sequence"/>
</dbReference>
<feature type="compositionally biased region" description="Polar residues" evidence="2">
    <location>
        <begin position="354"/>
        <end position="375"/>
    </location>
</feature>
<comment type="caution">
    <text evidence="4">The sequence shown here is derived from an EMBL/GenBank/DDBJ whole genome shotgun (WGS) entry which is preliminary data.</text>
</comment>
<dbReference type="GO" id="GO:0006338">
    <property type="term" value="P:chromatin remodeling"/>
    <property type="evidence" value="ECO:0007669"/>
    <property type="project" value="UniProtKB-ARBA"/>
</dbReference>
<reference evidence="4" key="1">
    <citation type="submission" date="2022-12" db="EMBL/GenBank/DDBJ databases">
        <authorList>
            <person name="Petersen C."/>
        </authorList>
    </citation>
    <scope>NUCLEOTIDE SEQUENCE</scope>
    <source>
        <strain evidence="4">IBT 35673</strain>
    </source>
</reference>
<dbReference type="InterPro" id="IPR016197">
    <property type="entry name" value="Chromo-like_dom_sf"/>
</dbReference>
<feature type="compositionally biased region" description="Polar residues" evidence="2">
    <location>
        <begin position="170"/>
        <end position="183"/>
    </location>
</feature>
<feature type="compositionally biased region" description="Basic and acidic residues" evidence="2">
    <location>
        <begin position="307"/>
        <end position="321"/>
    </location>
</feature>
<sequence>MSMSPDEGDLSDAISMTSTLVSDEDQEFEVERILAEREVSDEEGEDSTRYLVQWTGYPAHRHSWEPATAFNSKETLQSWGARKREIASGKRKPFDVRSWEVHCKHVAAETKKRKAKRKRLRDFKSRQAKKTGAPAKTNSNLVDVDRRKSRRRSSVDSVASSALFVPENHTPPSLENTASTQFREQQDNQHPAAPPLRASSGRFVSVNKPFPPGETNSPQSLEKQNSEPSATASKQKATRESAPQLARAAAANSRNSRKSTSAPSAGPANTESEQPAGSHKQKQRQTTLSTGSKNTTIKKPALAEFGPPRERREARQHRWSERSMPLASAIDPKKPSEYAPRTMMSDGTPAMLQADSSPTSEQTQHQLSSELQTSIVGPPRPSDEASNIAAPQSAGQEVPLPTPVPTTASAVSQSLNLAQNSLGSSPALSLANSETNIDEIFNPRGSLSPIDPLGISVEGTTETDLIQTTEPDSNMAPHPPIPTRPRVSIETANLTEKESLPDTRDTGRRFGPFTLESHAPSVDVPHPSDYSVQSPFDRRSPPRRGSPVRHRSPGRRRSPPGGTYWPRRRSFSRDRSFSRSPERRPFFARRSPSPRYSTPPRRDSYRWASPPRESTQRRVPKGGDSYRPGSDRRSIASGNPRSANLRHFSSASDLAPAPTEPKAMRDGSSKTSARALEEARIAALIAQMPIRSPPRGAITAPGGYWWDRDNDELLVHVFFGPMRRKIGPLRLCGMGRFVKLDLIRIGKSPNSPEFEVWFKDVCTVEEFDRLRDPNVSVHPHDLSI</sequence>
<evidence type="ECO:0000259" key="3">
    <source>
        <dbReference type="PROSITE" id="PS50013"/>
    </source>
</evidence>
<proteinExistence type="predicted"/>
<accession>A0A9W9UDI9</accession>
<evidence type="ECO:0000256" key="1">
    <source>
        <dbReference type="ARBA" id="ARBA00011353"/>
    </source>
</evidence>
<feature type="compositionally biased region" description="Polar residues" evidence="2">
    <location>
        <begin position="214"/>
        <end position="235"/>
    </location>
</feature>
<dbReference type="InterPro" id="IPR000953">
    <property type="entry name" value="Chromo/chromo_shadow_dom"/>
</dbReference>
<feature type="region of interest" description="Disordered" evidence="2">
    <location>
        <begin position="107"/>
        <end position="407"/>
    </location>
</feature>
<reference evidence="4" key="2">
    <citation type="journal article" date="2023" name="IMA Fungus">
        <title>Comparative genomic study of the Penicillium genus elucidates a diverse pangenome and 15 lateral gene transfer events.</title>
        <authorList>
            <person name="Petersen C."/>
            <person name="Sorensen T."/>
            <person name="Nielsen M.R."/>
            <person name="Sondergaard T.E."/>
            <person name="Sorensen J.L."/>
            <person name="Fitzpatrick D.A."/>
            <person name="Frisvad J.C."/>
            <person name="Nielsen K.L."/>
        </authorList>
    </citation>
    <scope>NUCLEOTIDE SEQUENCE</scope>
    <source>
        <strain evidence="4">IBT 35673</strain>
    </source>
</reference>
<dbReference type="Pfam" id="PF00385">
    <property type="entry name" value="Chromo"/>
    <property type="match status" value="1"/>
</dbReference>
<dbReference type="Gene3D" id="2.40.50.40">
    <property type="match status" value="1"/>
</dbReference>
<dbReference type="InterPro" id="IPR023780">
    <property type="entry name" value="Chromo_domain"/>
</dbReference>
<feature type="compositionally biased region" description="Basic and acidic residues" evidence="2">
    <location>
        <begin position="571"/>
        <end position="585"/>
    </location>
</feature>
<feature type="compositionally biased region" description="Low complexity" evidence="2">
    <location>
        <begin position="588"/>
        <end position="599"/>
    </location>
</feature>
<name>A0A9W9UDI9_PENBR</name>
<gene>
    <name evidence="4" type="ORF">N7452_007427</name>
</gene>
<dbReference type="SUPFAM" id="SSF54160">
    <property type="entry name" value="Chromo domain-like"/>
    <property type="match status" value="1"/>
</dbReference>
<evidence type="ECO:0000313" key="5">
    <source>
        <dbReference type="Proteomes" id="UP001147695"/>
    </source>
</evidence>
<feature type="compositionally biased region" description="Polar residues" evidence="2">
    <location>
        <begin position="636"/>
        <end position="652"/>
    </location>
</feature>
<feature type="compositionally biased region" description="Polar residues" evidence="2">
    <location>
        <begin position="458"/>
        <end position="472"/>
    </location>
</feature>
<evidence type="ECO:0000313" key="4">
    <source>
        <dbReference type="EMBL" id="KAJ5335024.1"/>
    </source>
</evidence>
<feature type="compositionally biased region" description="Basic residues" evidence="2">
    <location>
        <begin position="111"/>
        <end position="129"/>
    </location>
</feature>
<dbReference type="EMBL" id="JAPZBQ010000004">
    <property type="protein sequence ID" value="KAJ5335024.1"/>
    <property type="molecule type" value="Genomic_DNA"/>
</dbReference>
<feature type="compositionally biased region" description="Basic and acidic residues" evidence="2">
    <location>
        <begin position="495"/>
        <end position="508"/>
    </location>
</feature>
<evidence type="ECO:0000256" key="2">
    <source>
        <dbReference type="SAM" id="MobiDB-lite"/>
    </source>
</evidence>
<protein>
    <submittedName>
        <fullName evidence="4">Chromo domain/shadow</fullName>
    </submittedName>
</protein>
<dbReference type="AlphaFoldDB" id="A0A9W9UDI9"/>
<feature type="compositionally biased region" description="Low complexity" evidence="2">
    <location>
        <begin position="240"/>
        <end position="262"/>
    </location>
</feature>
<comment type="subunit">
    <text evidence="1">Component of the NuA4 histone acetyltransferase complex.</text>
</comment>